<feature type="compositionally biased region" description="Basic residues" evidence="6">
    <location>
        <begin position="1"/>
        <end position="10"/>
    </location>
</feature>
<feature type="compositionally biased region" description="Low complexity" evidence="6">
    <location>
        <begin position="86"/>
        <end position="109"/>
    </location>
</feature>
<evidence type="ECO:0000256" key="5">
    <source>
        <dbReference type="SAM" id="Coils"/>
    </source>
</evidence>
<evidence type="ECO:0000313" key="8">
    <source>
        <dbReference type="EMBL" id="KAG9327282.1"/>
    </source>
</evidence>
<feature type="compositionally biased region" description="Low complexity" evidence="6">
    <location>
        <begin position="418"/>
        <end position="428"/>
    </location>
</feature>
<evidence type="ECO:0000256" key="1">
    <source>
        <dbReference type="ARBA" id="ARBA00022723"/>
    </source>
</evidence>
<evidence type="ECO:0000256" key="4">
    <source>
        <dbReference type="PROSITE-ProRule" id="PRU00175"/>
    </source>
</evidence>
<feature type="compositionally biased region" description="Polar residues" evidence="6">
    <location>
        <begin position="398"/>
        <end position="408"/>
    </location>
</feature>
<dbReference type="InterPro" id="IPR013083">
    <property type="entry name" value="Znf_RING/FYVE/PHD"/>
</dbReference>
<evidence type="ECO:0000256" key="3">
    <source>
        <dbReference type="ARBA" id="ARBA00022833"/>
    </source>
</evidence>
<feature type="compositionally biased region" description="Polar residues" evidence="6">
    <location>
        <begin position="29"/>
        <end position="44"/>
    </location>
</feature>
<feature type="region of interest" description="Disordered" evidence="6">
    <location>
        <begin position="343"/>
        <end position="563"/>
    </location>
</feature>
<dbReference type="GO" id="GO:0008270">
    <property type="term" value="F:zinc ion binding"/>
    <property type="evidence" value="ECO:0007669"/>
    <property type="project" value="UniProtKB-KW"/>
</dbReference>
<feature type="region of interest" description="Disordered" evidence="6">
    <location>
        <begin position="1"/>
        <end position="120"/>
    </location>
</feature>
<dbReference type="GO" id="GO:0061630">
    <property type="term" value="F:ubiquitin protein ligase activity"/>
    <property type="evidence" value="ECO:0007669"/>
    <property type="project" value="TreeGrafter"/>
</dbReference>
<evidence type="ECO:0000259" key="7">
    <source>
        <dbReference type="PROSITE" id="PS50089"/>
    </source>
</evidence>
<feature type="coiled-coil region" evidence="5">
    <location>
        <begin position="132"/>
        <end position="159"/>
    </location>
</feature>
<evidence type="ECO:0000313" key="9">
    <source>
        <dbReference type="Proteomes" id="UP000717515"/>
    </source>
</evidence>
<evidence type="ECO:0000256" key="2">
    <source>
        <dbReference type="ARBA" id="ARBA00022771"/>
    </source>
</evidence>
<dbReference type="SMART" id="SM00184">
    <property type="entry name" value="RING"/>
    <property type="match status" value="1"/>
</dbReference>
<dbReference type="InterPro" id="IPR017907">
    <property type="entry name" value="Znf_RING_CS"/>
</dbReference>
<keyword evidence="5" id="KW-0175">Coiled coil</keyword>
<dbReference type="InterPro" id="IPR001841">
    <property type="entry name" value="Znf_RING"/>
</dbReference>
<dbReference type="SUPFAM" id="SSF57850">
    <property type="entry name" value="RING/U-box"/>
    <property type="match status" value="1"/>
</dbReference>
<name>A0A9P8D2H1_MORAP</name>
<dbReference type="GO" id="GO:0000209">
    <property type="term" value="P:protein polyubiquitination"/>
    <property type="evidence" value="ECO:0007669"/>
    <property type="project" value="TreeGrafter"/>
</dbReference>
<dbReference type="PROSITE" id="PS00518">
    <property type="entry name" value="ZF_RING_1"/>
    <property type="match status" value="1"/>
</dbReference>
<feature type="compositionally biased region" description="Low complexity" evidence="6">
    <location>
        <begin position="59"/>
        <end position="71"/>
    </location>
</feature>
<dbReference type="PROSITE" id="PS50089">
    <property type="entry name" value="ZF_RING_2"/>
    <property type="match status" value="1"/>
</dbReference>
<dbReference type="Pfam" id="PF13923">
    <property type="entry name" value="zf-C3HC4_2"/>
    <property type="match status" value="1"/>
</dbReference>
<gene>
    <name evidence="8" type="ORF">KVV02_007058</name>
</gene>
<dbReference type="InterPro" id="IPR051438">
    <property type="entry name" value="RNF_E3_ubiq-protein_ligase"/>
</dbReference>
<feature type="compositionally biased region" description="Acidic residues" evidence="6">
    <location>
        <begin position="343"/>
        <end position="362"/>
    </location>
</feature>
<keyword evidence="1" id="KW-0479">Metal-binding</keyword>
<evidence type="ECO:0000256" key="6">
    <source>
        <dbReference type="SAM" id="MobiDB-lite"/>
    </source>
</evidence>
<proteinExistence type="predicted"/>
<accession>A0A9P8D2H1</accession>
<keyword evidence="3" id="KW-0862">Zinc</keyword>
<dbReference type="EMBL" id="JAIFTL010000006">
    <property type="protein sequence ID" value="KAG9327282.1"/>
    <property type="molecule type" value="Genomic_DNA"/>
</dbReference>
<dbReference type="GO" id="GO:0006511">
    <property type="term" value="P:ubiquitin-dependent protein catabolic process"/>
    <property type="evidence" value="ECO:0007669"/>
    <property type="project" value="TreeGrafter"/>
</dbReference>
<organism evidence="8 9">
    <name type="scientific">Mortierella alpina</name>
    <name type="common">Oleaginous fungus</name>
    <name type="synonym">Mortierella renispora</name>
    <dbReference type="NCBI Taxonomy" id="64518"/>
    <lineage>
        <taxon>Eukaryota</taxon>
        <taxon>Fungi</taxon>
        <taxon>Fungi incertae sedis</taxon>
        <taxon>Mucoromycota</taxon>
        <taxon>Mortierellomycotina</taxon>
        <taxon>Mortierellomycetes</taxon>
        <taxon>Mortierellales</taxon>
        <taxon>Mortierellaceae</taxon>
        <taxon>Mortierella</taxon>
    </lineage>
</organism>
<dbReference type="AlphaFoldDB" id="A0A9P8D2H1"/>
<comment type="caution">
    <text evidence="8">The sequence shown here is derived from an EMBL/GenBank/DDBJ whole genome shotgun (WGS) entry which is preliminary data.</text>
</comment>
<reference evidence="8" key="1">
    <citation type="submission" date="2021-07" db="EMBL/GenBank/DDBJ databases">
        <title>Draft genome of Mortierella alpina, strain LL118, isolated from an aspen leaf litter sample.</title>
        <authorList>
            <person name="Yang S."/>
            <person name="Vinatzer B.A."/>
        </authorList>
    </citation>
    <scope>NUCLEOTIDE SEQUENCE</scope>
    <source>
        <strain evidence="8">LL118</strain>
    </source>
</reference>
<sequence length="563" mass="61231">MGKSKKARKRAREEKNQQNGTGNDGMEHSGSSNELVVSEPSSTLSSPVARPAIAPPSSSPASSTSFATKAAIKTIQHQHRAVGLESKGTGSAGISSSSPPPSQMSKAASLSSRPDPAAKPSLDDMALELMMEKEANSEVVELRSEVARLKKEIEFKDKLIARLQSGSHVQDLHSVDPAAAKPGPADTVVASKRPHGLDGALQCSICVDYFSSPFTVECGHTFCYACLRSWLQIHKSCPTCRTKLLRRPTLSFNIREQVQSSIARLPEPERKIAQEKMHADEQSMQRVQSKGDVWKDIFKPLSLEGIGNTIVDAEDGVRRCVSCGWEVRGGICVNCSNLFSDVEGSDVDSQDNTDQESEEPDAYDSHDSFIDDGDSADGYGRYESDSDSNMDPRVSAHDLTTLSTSRSVRGTKVRRQGRAVGAGRNVVQISDDSDDWNNGQSENSDDASEDDSGNESKGDEEDKDEDEDEEDEEEEEALELVRRKARRQPSRRPFILLSDDDDEREGSTSASPTAVVPAESPRAKAKKRQVVLSDTDASGSSAEESGSEHHSKKRRGALEDLFD</sequence>
<feature type="domain" description="RING-type" evidence="7">
    <location>
        <begin position="203"/>
        <end position="241"/>
    </location>
</feature>
<dbReference type="Proteomes" id="UP000717515">
    <property type="component" value="Unassembled WGS sequence"/>
</dbReference>
<dbReference type="Gene3D" id="3.30.40.10">
    <property type="entry name" value="Zinc/RING finger domain, C3HC4 (zinc finger)"/>
    <property type="match status" value="1"/>
</dbReference>
<protein>
    <recommendedName>
        <fullName evidence="7">RING-type domain-containing protein</fullName>
    </recommendedName>
</protein>
<dbReference type="PANTHER" id="PTHR46016">
    <property type="entry name" value="ZINC FINGER, RING/FYVE/PHD-TYPE"/>
    <property type="match status" value="1"/>
</dbReference>
<keyword evidence="2 4" id="KW-0863">Zinc-finger</keyword>
<feature type="compositionally biased region" description="Acidic residues" evidence="6">
    <location>
        <begin position="443"/>
        <end position="478"/>
    </location>
</feature>
<dbReference type="PANTHER" id="PTHR46016:SF1">
    <property type="entry name" value="RING-TYPE DOMAIN-CONTAINING PROTEIN"/>
    <property type="match status" value="1"/>
</dbReference>